<dbReference type="OrthoDB" id="340431at2759"/>
<sequence length="318" mass="35310">MSLFPTAQRNTHLVEFNAGKVVREGSTLKPDTRKGVVYMDQSDDQLMHFYWKERKAADPEDDFIIFPDEAELLRVNECTTGRVYILKFKSSSQKVFYWMQSKNDEKDDELVNRVNQLINDPQSAANDGSSRDGDLEYEGNAHSDLMQILGGGGQGDLDMNMTQDNLLQFIQNAGGLSGNFSSSLPGASGNIISASKWNELHNTLSDINAPEEQASLDLGDALKADAVNAILADSDIRSALFPFVSDSSERSSEEVEQLVQSQQFQQRLQTLNAALQQDALSSIVESLDTEKDIKSFLKAVEEQAKRKQAHDSDAMDED</sequence>
<dbReference type="Gene3D" id="2.30.29.70">
    <property type="entry name" value="Proteasomal ubiquitin receptor Rpn13/ADRM1"/>
    <property type="match status" value="1"/>
</dbReference>
<evidence type="ECO:0000256" key="4">
    <source>
        <dbReference type="ARBA" id="ARBA00022942"/>
    </source>
</evidence>
<keyword evidence="3" id="KW-0963">Cytoplasm</keyword>
<organism evidence="8 9">
    <name type="scientific">Mucor plumbeus</name>
    <dbReference type="NCBI Taxonomy" id="97098"/>
    <lineage>
        <taxon>Eukaryota</taxon>
        <taxon>Fungi</taxon>
        <taxon>Fungi incertae sedis</taxon>
        <taxon>Mucoromycota</taxon>
        <taxon>Mucoromycotina</taxon>
        <taxon>Mucoromycetes</taxon>
        <taxon>Mucorales</taxon>
        <taxon>Mucorineae</taxon>
        <taxon>Mucoraceae</taxon>
        <taxon>Mucor</taxon>
    </lineage>
</organism>
<dbReference type="GO" id="GO:0008541">
    <property type="term" value="C:proteasome regulatory particle, lid subcomplex"/>
    <property type="evidence" value="ECO:0007669"/>
    <property type="project" value="TreeGrafter"/>
</dbReference>
<dbReference type="InterPro" id="IPR038108">
    <property type="entry name" value="RPN13_DEUBAD_sf"/>
</dbReference>
<feature type="domain" description="DEUBAD" evidence="6">
    <location>
        <begin position="209"/>
        <end position="318"/>
    </location>
</feature>
<dbReference type="Proteomes" id="UP000650833">
    <property type="component" value="Unassembled WGS sequence"/>
</dbReference>
<dbReference type="EMBL" id="JAEPRC010000379">
    <property type="protein sequence ID" value="KAG2198796.1"/>
    <property type="molecule type" value="Genomic_DNA"/>
</dbReference>
<comment type="subcellular location">
    <subcellularLocation>
        <location evidence="2">Cytoplasm</location>
    </subcellularLocation>
    <subcellularLocation>
        <location evidence="1">Nucleus</location>
    </subcellularLocation>
</comment>
<gene>
    <name evidence="8" type="ORF">INT46_000066</name>
</gene>
<dbReference type="InterPro" id="IPR006773">
    <property type="entry name" value="Rpn13/ADRM1"/>
</dbReference>
<dbReference type="AlphaFoldDB" id="A0A8H7QWD9"/>
<dbReference type="PANTHER" id="PTHR12225">
    <property type="entry name" value="ADHESION REGULATING MOLECULE 1 110 KDA CELL MEMBRANE GLYCOPROTEIN"/>
    <property type="match status" value="1"/>
</dbReference>
<dbReference type="Gene3D" id="1.10.2020.20">
    <property type="match status" value="1"/>
</dbReference>
<evidence type="ECO:0000256" key="1">
    <source>
        <dbReference type="ARBA" id="ARBA00004123"/>
    </source>
</evidence>
<keyword evidence="5" id="KW-0539">Nucleus</keyword>
<dbReference type="InterPro" id="IPR044867">
    <property type="entry name" value="DEUBAD_dom"/>
</dbReference>
<evidence type="ECO:0000259" key="6">
    <source>
        <dbReference type="PROSITE" id="PS51916"/>
    </source>
</evidence>
<dbReference type="PANTHER" id="PTHR12225:SF0">
    <property type="entry name" value="PROTEASOMAL UBIQUITIN RECEPTOR ADRM1"/>
    <property type="match status" value="1"/>
</dbReference>
<feature type="domain" description="Pru" evidence="7">
    <location>
        <begin position="8"/>
        <end position="121"/>
    </location>
</feature>
<protein>
    <recommendedName>
        <fullName evidence="10">Regulatory particle non-ATPase 13</fullName>
    </recommendedName>
</protein>
<dbReference type="GO" id="GO:0005737">
    <property type="term" value="C:cytoplasm"/>
    <property type="evidence" value="ECO:0007669"/>
    <property type="project" value="UniProtKB-SubCell"/>
</dbReference>
<accession>A0A8H7QWD9</accession>
<evidence type="ECO:0000313" key="9">
    <source>
        <dbReference type="Proteomes" id="UP000650833"/>
    </source>
</evidence>
<evidence type="ECO:0000313" key="8">
    <source>
        <dbReference type="EMBL" id="KAG2198796.1"/>
    </source>
</evidence>
<comment type="caution">
    <text evidence="8">The sequence shown here is derived from an EMBL/GenBank/DDBJ whole genome shotgun (WGS) entry which is preliminary data.</text>
</comment>
<dbReference type="GO" id="GO:0061133">
    <property type="term" value="F:endopeptidase activator activity"/>
    <property type="evidence" value="ECO:0007669"/>
    <property type="project" value="TreeGrafter"/>
</dbReference>
<dbReference type="InterPro" id="IPR032368">
    <property type="entry name" value="RPN13_DEUBAD"/>
</dbReference>
<name>A0A8H7QWD9_9FUNG</name>
<dbReference type="PROSITE" id="PS51916">
    <property type="entry name" value="DEUBAD"/>
    <property type="match status" value="1"/>
</dbReference>
<dbReference type="FunFam" id="2.30.29.70:FF:000001">
    <property type="entry name" value="Proteasomal ubiquitin receptor ADRM1"/>
    <property type="match status" value="1"/>
</dbReference>
<proteinExistence type="predicted"/>
<evidence type="ECO:0000256" key="3">
    <source>
        <dbReference type="ARBA" id="ARBA00022490"/>
    </source>
</evidence>
<evidence type="ECO:0008006" key="10">
    <source>
        <dbReference type="Google" id="ProtNLM"/>
    </source>
</evidence>
<dbReference type="GO" id="GO:0005634">
    <property type="term" value="C:nucleus"/>
    <property type="evidence" value="ECO:0007669"/>
    <property type="project" value="UniProtKB-SubCell"/>
</dbReference>
<evidence type="ECO:0000259" key="7">
    <source>
        <dbReference type="PROSITE" id="PS51917"/>
    </source>
</evidence>
<evidence type="ECO:0000256" key="5">
    <source>
        <dbReference type="ARBA" id="ARBA00023242"/>
    </source>
</evidence>
<dbReference type="GO" id="GO:0070628">
    <property type="term" value="F:proteasome binding"/>
    <property type="evidence" value="ECO:0007669"/>
    <property type="project" value="TreeGrafter"/>
</dbReference>
<evidence type="ECO:0000256" key="2">
    <source>
        <dbReference type="ARBA" id="ARBA00004496"/>
    </source>
</evidence>
<keyword evidence="9" id="KW-1185">Reference proteome</keyword>
<dbReference type="PROSITE" id="PS51917">
    <property type="entry name" value="PRU"/>
    <property type="match status" value="1"/>
</dbReference>
<dbReference type="Pfam" id="PF16550">
    <property type="entry name" value="RPN13_C"/>
    <property type="match status" value="1"/>
</dbReference>
<dbReference type="Pfam" id="PF04683">
    <property type="entry name" value="Rpn13_ADRM1_Pru"/>
    <property type="match status" value="1"/>
</dbReference>
<dbReference type="InterPro" id="IPR044868">
    <property type="entry name" value="Rpn13/ADRM1_Pru"/>
</dbReference>
<keyword evidence="4" id="KW-0647">Proteasome</keyword>
<dbReference type="CDD" id="cd13314">
    <property type="entry name" value="PH_Rpn13"/>
    <property type="match status" value="1"/>
</dbReference>
<dbReference type="InterPro" id="IPR038633">
    <property type="entry name" value="Rpn13/ADRM1_Pru_sf"/>
</dbReference>
<reference evidence="8" key="1">
    <citation type="submission" date="2020-12" db="EMBL/GenBank/DDBJ databases">
        <title>Metabolic potential, ecology and presence of endohyphal bacteria is reflected in genomic diversity of Mucoromycotina.</title>
        <authorList>
            <person name="Muszewska A."/>
            <person name="Okrasinska A."/>
            <person name="Steczkiewicz K."/>
            <person name="Drgas O."/>
            <person name="Orlowska M."/>
            <person name="Perlinska-Lenart U."/>
            <person name="Aleksandrzak-Piekarczyk T."/>
            <person name="Szatraj K."/>
            <person name="Zielenkiewicz U."/>
            <person name="Pilsyk S."/>
            <person name="Malc E."/>
            <person name="Mieczkowski P."/>
            <person name="Kruszewska J.S."/>
            <person name="Biernat P."/>
            <person name="Pawlowska J."/>
        </authorList>
    </citation>
    <scope>NUCLEOTIDE SEQUENCE</scope>
    <source>
        <strain evidence="8">CBS 226.32</strain>
    </source>
</reference>